<dbReference type="Proteomes" id="UP000199019">
    <property type="component" value="Unassembled WGS sequence"/>
</dbReference>
<name>A0A1H9XJQ5_9MICO</name>
<accession>A0A1H9XJQ5</accession>
<reference evidence="2" key="1">
    <citation type="submission" date="2016-10" db="EMBL/GenBank/DDBJ databases">
        <authorList>
            <person name="Varghese N."/>
            <person name="Submissions S."/>
        </authorList>
    </citation>
    <scope>NUCLEOTIDE SEQUENCE [LARGE SCALE GENOMIC DNA]</scope>
    <source>
        <strain evidence="2">CGMCC 1.6963</strain>
    </source>
</reference>
<dbReference type="EMBL" id="FOHB01000008">
    <property type="protein sequence ID" value="SES46344.1"/>
    <property type="molecule type" value="Genomic_DNA"/>
</dbReference>
<dbReference type="STRING" id="587636.SAMN05216199_3944"/>
<gene>
    <name evidence="1" type="ORF">SAMN05216199_3944</name>
</gene>
<protein>
    <submittedName>
        <fullName evidence="1">Uncharacterized protein</fullName>
    </submittedName>
</protein>
<dbReference type="AlphaFoldDB" id="A0A1H9XJQ5"/>
<sequence>MSETAFLDVTVLPWRPSARVMKPEERRESYRTLWRAAQHIRDVNADRRVRVRWTWA</sequence>
<keyword evidence="2" id="KW-1185">Reference proteome</keyword>
<evidence type="ECO:0000313" key="2">
    <source>
        <dbReference type="Proteomes" id="UP000199019"/>
    </source>
</evidence>
<proteinExistence type="predicted"/>
<evidence type="ECO:0000313" key="1">
    <source>
        <dbReference type="EMBL" id="SES46344.1"/>
    </source>
</evidence>
<organism evidence="1 2">
    <name type="scientific">Pedococcus cremeus</name>
    <dbReference type="NCBI Taxonomy" id="587636"/>
    <lineage>
        <taxon>Bacteria</taxon>
        <taxon>Bacillati</taxon>
        <taxon>Actinomycetota</taxon>
        <taxon>Actinomycetes</taxon>
        <taxon>Micrococcales</taxon>
        <taxon>Intrasporangiaceae</taxon>
        <taxon>Pedococcus</taxon>
    </lineage>
</organism>